<dbReference type="PRINTS" id="PR00420">
    <property type="entry name" value="RNGMNOXGNASE"/>
</dbReference>
<dbReference type="GO" id="GO:0071949">
    <property type="term" value="F:FAD binding"/>
    <property type="evidence" value="ECO:0007669"/>
    <property type="project" value="InterPro"/>
</dbReference>
<dbReference type="PANTHER" id="PTHR42685">
    <property type="entry name" value="GERANYLGERANYL DIPHOSPHATE REDUCTASE"/>
    <property type="match status" value="1"/>
</dbReference>
<dbReference type="EMBL" id="DWVP01000001">
    <property type="protein sequence ID" value="HJC84198.1"/>
    <property type="molecule type" value="Genomic_DNA"/>
</dbReference>
<dbReference type="SUPFAM" id="SSF51905">
    <property type="entry name" value="FAD/NAD(P)-binding domain"/>
    <property type="match status" value="1"/>
</dbReference>
<feature type="domain" description="FAD-binding" evidence="1">
    <location>
        <begin position="19"/>
        <end position="211"/>
    </location>
</feature>
<organism evidence="2 3">
    <name type="scientific">Candidatus Corynebacterium faecigallinarum</name>
    <dbReference type="NCBI Taxonomy" id="2838528"/>
    <lineage>
        <taxon>Bacteria</taxon>
        <taxon>Bacillati</taxon>
        <taxon>Actinomycetota</taxon>
        <taxon>Actinomycetes</taxon>
        <taxon>Mycobacteriales</taxon>
        <taxon>Corynebacteriaceae</taxon>
        <taxon>Corynebacterium</taxon>
    </lineage>
</organism>
<dbReference type="AlphaFoldDB" id="A0A9D2QBM2"/>
<reference evidence="2" key="1">
    <citation type="journal article" date="2021" name="PeerJ">
        <title>Extensive microbial diversity within the chicken gut microbiome revealed by metagenomics and culture.</title>
        <authorList>
            <person name="Gilroy R."/>
            <person name="Ravi A."/>
            <person name="Getino M."/>
            <person name="Pursley I."/>
            <person name="Horton D.L."/>
            <person name="Alikhan N.F."/>
            <person name="Baker D."/>
            <person name="Gharbi K."/>
            <person name="Hall N."/>
            <person name="Watson M."/>
            <person name="Adriaenssens E.M."/>
            <person name="Foster-Nyarko E."/>
            <person name="Jarju S."/>
            <person name="Secka A."/>
            <person name="Antonio M."/>
            <person name="Oren A."/>
            <person name="Chaudhuri R.R."/>
            <person name="La Ragione R."/>
            <person name="Hildebrand F."/>
            <person name="Pallen M.J."/>
        </authorList>
    </citation>
    <scope>NUCLEOTIDE SEQUENCE</scope>
    <source>
        <strain evidence="2">ChiHjej13B12-4958</strain>
    </source>
</reference>
<dbReference type="GO" id="GO:0004497">
    <property type="term" value="F:monooxygenase activity"/>
    <property type="evidence" value="ECO:0007669"/>
    <property type="project" value="UniProtKB-KW"/>
</dbReference>
<keyword evidence="2" id="KW-0503">Monooxygenase</keyword>
<evidence type="ECO:0000259" key="1">
    <source>
        <dbReference type="Pfam" id="PF01494"/>
    </source>
</evidence>
<gene>
    <name evidence="2" type="ORF">H9751_01330</name>
</gene>
<accession>A0A9D2QBM2</accession>
<proteinExistence type="predicted"/>
<dbReference type="InterPro" id="IPR050407">
    <property type="entry name" value="Geranylgeranyl_reductase"/>
</dbReference>
<dbReference type="Proteomes" id="UP000823858">
    <property type="component" value="Unassembled WGS sequence"/>
</dbReference>
<comment type="caution">
    <text evidence="2">The sequence shown here is derived from an EMBL/GenBank/DDBJ whole genome shotgun (WGS) entry which is preliminary data.</text>
</comment>
<evidence type="ECO:0000313" key="3">
    <source>
        <dbReference type="Proteomes" id="UP000823858"/>
    </source>
</evidence>
<sequence>MTETPGTAPLPGHEHCHERCDVLVVGAGPAGAAAAHAAAQAGWDVLLTDMQSFPRDKTCGDGLTPRAVGALEKMGAGHLLDEASSPAIRGLKLHGFGGSVAAPWPEHPSFPPRGAAIARSSLDNSLVEFAVASGARLLTGVKAVDTEHDLVAGARRVRSVRFRSAGRAAGRTGATSGRSGSAGRGDVTVECRFLVLAEGVRSGLAKTLGTRWHRGLVHGVAARSYCTTPFGEEPWIHSHLELRDAEGTAQPGYGWIFPLGNDACTSTAGSGGAGNSTAGNGGGDADATSGSVNLGCGALSTDSRPAKVNVRKLLTGYADQCREEWQLGQPQDIASALLPMGGAVSRVAGVNWAAIGDTAALVNPLNGEGIDYALESASDLVAMLDDATFSPEGLTHMWPAHLREHYGDAFSLARRLAMLLTMPGLLSAIGPIGLRGPLAPAVMGSAARLMGNLVTPDDRDLTARLWLGAGRLSNHVDRIFRQDARPLFG</sequence>
<dbReference type="InterPro" id="IPR002938">
    <property type="entry name" value="FAD-bd"/>
</dbReference>
<dbReference type="PANTHER" id="PTHR42685:SF22">
    <property type="entry name" value="CONDITIONED MEDIUM FACTOR RECEPTOR 1"/>
    <property type="match status" value="1"/>
</dbReference>
<dbReference type="Pfam" id="PF01494">
    <property type="entry name" value="FAD_binding_3"/>
    <property type="match status" value="1"/>
</dbReference>
<name>A0A9D2QBM2_9CORY</name>
<keyword evidence="2" id="KW-0560">Oxidoreductase</keyword>
<reference evidence="2" key="2">
    <citation type="submission" date="2021-04" db="EMBL/GenBank/DDBJ databases">
        <authorList>
            <person name="Gilroy R."/>
        </authorList>
    </citation>
    <scope>NUCLEOTIDE SEQUENCE</scope>
    <source>
        <strain evidence="2">ChiHjej13B12-4958</strain>
    </source>
</reference>
<evidence type="ECO:0000313" key="2">
    <source>
        <dbReference type="EMBL" id="HJC84198.1"/>
    </source>
</evidence>
<protein>
    <submittedName>
        <fullName evidence="2">FAD-dependent monooxygenase</fullName>
    </submittedName>
</protein>
<dbReference type="InterPro" id="IPR036188">
    <property type="entry name" value="FAD/NAD-bd_sf"/>
</dbReference>
<dbReference type="Gene3D" id="3.50.50.60">
    <property type="entry name" value="FAD/NAD(P)-binding domain"/>
    <property type="match status" value="1"/>
</dbReference>